<reference evidence="2" key="1">
    <citation type="submission" date="2020-10" db="EMBL/GenBank/DDBJ databases">
        <authorList>
            <person name="Gilroy R."/>
        </authorList>
    </citation>
    <scope>NUCLEOTIDE SEQUENCE</scope>
    <source>
        <strain evidence="2">CHK152-2994</strain>
    </source>
</reference>
<evidence type="ECO:0000313" key="3">
    <source>
        <dbReference type="Proteomes" id="UP000824139"/>
    </source>
</evidence>
<dbReference type="PANTHER" id="PTHR30605">
    <property type="entry name" value="ANHYDRO-N-ACETYLMURAMIC ACID KINASE"/>
    <property type="match status" value="1"/>
</dbReference>
<dbReference type="GO" id="GO:0016773">
    <property type="term" value="F:phosphotransferase activity, alcohol group as acceptor"/>
    <property type="evidence" value="ECO:0007669"/>
    <property type="project" value="UniProtKB-UniRule"/>
</dbReference>
<evidence type="ECO:0000313" key="2">
    <source>
        <dbReference type="EMBL" id="HIS82593.1"/>
    </source>
</evidence>
<dbReference type="HAMAP" id="MF_01270">
    <property type="entry name" value="AnhMurNAc_kinase"/>
    <property type="match status" value="1"/>
</dbReference>
<dbReference type="Gene3D" id="3.30.420.40">
    <property type="match status" value="2"/>
</dbReference>
<dbReference type="SUPFAM" id="SSF53067">
    <property type="entry name" value="Actin-like ATPase domain"/>
    <property type="match status" value="1"/>
</dbReference>
<dbReference type="AlphaFoldDB" id="A0A9D1FVA7"/>
<sequence>MQELKTKKIIALMSGTSCDSIDAGLCVVNPDLSCKLIHGINYKYPEHVQAKLFQLFNGEASVKDVCQMNFAVGKCFADAANLIISEHGKPDFISSHGQTIYHFPFDEKLDGVSLKSTLQIGESSVIAEQTGCMTISNFREADIACGGEGAPLVCFADEKWFKPLKKNFCIQNIGGISNVTVVSREHATFGFDTGPGNMMIDYCVKKFFAKPYDIDGEIANSGMISESWLECLLQDEYYFKNPPKTTGREYFTTEYVENALRFAPHEPKDIIATLTALTAKSITQAYERFVYNNVDINEVVVGGGGAYNPTLMKYLRHYLPKHIDLKTHEAYGISNNFKEVMAFALLGYCAYYNIPNNLPECTGARRRTILGKSANC</sequence>
<dbReference type="InterPro" id="IPR043129">
    <property type="entry name" value="ATPase_NBD"/>
</dbReference>
<dbReference type="NCBIfam" id="NF007148">
    <property type="entry name" value="PRK09585.3-2"/>
    <property type="match status" value="1"/>
</dbReference>
<dbReference type="PANTHER" id="PTHR30605:SF0">
    <property type="entry name" value="ANHYDRO-N-ACETYLMURAMIC ACID KINASE"/>
    <property type="match status" value="1"/>
</dbReference>
<name>A0A9D1FVA7_9BACT</name>
<comment type="catalytic activity">
    <reaction evidence="1">
        <text>1,6-anhydro-N-acetyl-beta-muramate + ATP + H2O = N-acetyl-D-muramate 6-phosphate + ADP + H(+)</text>
        <dbReference type="Rhea" id="RHEA:24952"/>
        <dbReference type="ChEBI" id="CHEBI:15377"/>
        <dbReference type="ChEBI" id="CHEBI:15378"/>
        <dbReference type="ChEBI" id="CHEBI:30616"/>
        <dbReference type="ChEBI" id="CHEBI:58690"/>
        <dbReference type="ChEBI" id="CHEBI:58722"/>
        <dbReference type="ChEBI" id="CHEBI:456216"/>
        <dbReference type="EC" id="2.7.1.170"/>
    </reaction>
</comment>
<dbReference type="Proteomes" id="UP000824139">
    <property type="component" value="Unassembled WGS sequence"/>
</dbReference>
<dbReference type="GO" id="GO:0016301">
    <property type="term" value="F:kinase activity"/>
    <property type="evidence" value="ECO:0007669"/>
    <property type="project" value="UniProtKB-KW"/>
</dbReference>
<dbReference type="GO" id="GO:0009254">
    <property type="term" value="P:peptidoglycan turnover"/>
    <property type="evidence" value="ECO:0007669"/>
    <property type="project" value="UniProtKB-UniRule"/>
</dbReference>
<organism evidence="2 3">
    <name type="scientific">Candidatus Scatenecus faecavium</name>
    <dbReference type="NCBI Taxonomy" id="2840915"/>
    <lineage>
        <taxon>Bacteria</taxon>
        <taxon>Candidatus Scatenecus</taxon>
    </lineage>
</organism>
<dbReference type="CDD" id="cd24050">
    <property type="entry name" value="ASKHA_NBD_ANMK"/>
    <property type="match status" value="1"/>
</dbReference>
<dbReference type="Pfam" id="PF03702">
    <property type="entry name" value="AnmK"/>
    <property type="match status" value="1"/>
</dbReference>
<gene>
    <name evidence="1" type="primary">anmK</name>
    <name evidence="2" type="ORF">IAD41_03175</name>
</gene>
<comment type="caution">
    <text evidence="2">The sequence shown here is derived from an EMBL/GenBank/DDBJ whole genome shotgun (WGS) entry which is preliminary data.</text>
</comment>
<dbReference type="EC" id="2.7.1.170" evidence="1"/>
<keyword evidence="1" id="KW-0547">Nucleotide-binding</keyword>
<dbReference type="GO" id="GO:0005524">
    <property type="term" value="F:ATP binding"/>
    <property type="evidence" value="ECO:0007669"/>
    <property type="project" value="UniProtKB-UniRule"/>
</dbReference>
<proteinExistence type="inferred from homology"/>
<accession>A0A9D1FVA7</accession>
<keyword evidence="1 2" id="KW-0418">Kinase</keyword>
<comment type="function">
    <text evidence="1">Catalyzes the specific phosphorylation of 1,6-anhydro-N-acetylmuramic acid (anhMurNAc) with the simultaneous cleavage of the 1,6-anhydro ring, generating MurNAc-6-P. Is required for the utilization of anhMurNAc either imported from the medium or derived from its own cell wall murein, and thus plays a role in cell wall recycling.</text>
</comment>
<protein>
    <recommendedName>
        <fullName evidence="1">Anhydro-N-acetylmuramic acid kinase</fullName>
        <ecNumber evidence="1">2.7.1.170</ecNumber>
    </recommendedName>
    <alternativeName>
        <fullName evidence="1">AnhMurNAc kinase</fullName>
    </alternativeName>
</protein>
<dbReference type="EMBL" id="DVJO01000068">
    <property type="protein sequence ID" value="HIS82593.1"/>
    <property type="molecule type" value="Genomic_DNA"/>
</dbReference>
<keyword evidence="1" id="KW-0119">Carbohydrate metabolism</keyword>
<comment type="pathway">
    <text evidence="1">Amino-sugar metabolism; 1,6-anhydro-N-acetylmuramate degradation.</text>
</comment>
<feature type="binding site" evidence="1">
    <location>
        <begin position="15"/>
        <end position="22"/>
    </location>
    <ligand>
        <name>ATP</name>
        <dbReference type="ChEBI" id="CHEBI:30616"/>
    </ligand>
</feature>
<keyword evidence="1" id="KW-0067">ATP-binding</keyword>
<comment type="pathway">
    <text evidence="1">Cell wall biogenesis; peptidoglycan recycling.</text>
</comment>
<reference evidence="2" key="2">
    <citation type="journal article" date="2021" name="PeerJ">
        <title>Extensive microbial diversity within the chicken gut microbiome revealed by metagenomics and culture.</title>
        <authorList>
            <person name="Gilroy R."/>
            <person name="Ravi A."/>
            <person name="Getino M."/>
            <person name="Pursley I."/>
            <person name="Horton D.L."/>
            <person name="Alikhan N.F."/>
            <person name="Baker D."/>
            <person name="Gharbi K."/>
            <person name="Hall N."/>
            <person name="Watson M."/>
            <person name="Adriaenssens E.M."/>
            <person name="Foster-Nyarko E."/>
            <person name="Jarju S."/>
            <person name="Secka A."/>
            <person name="Antonio M."/>
            <person name="Oren A."/>
            <person name="Chaudhuri R.R."/>
            <person name="La Ragione R."/>
            <person name="Hildebrand F."/>
            <person name="Pallen M.J."/>
        </authorList>
    </citation>
    <scope>NUCLEOTIDE SEQUENCE</scope>
    <source>
        <strain evidence="2">CHK152-2994</strain>
    </source>
</reference>
<keyword evidence="1 2" id="KW-0808">Transferase</keyword>
<dbReference type="GO" id="GO:0097175">
    <property type="term" value="P:1,6-anhydro-N-acetyl-beta-muramic acid catabolic process"/>
    <property type="evidence" value="ECO:0007669"/>
    <property type="project" value="UniProtKB-UniRule"/>
</dbReference>
<comment type="similarity">
    <text evidence="1">Belongs to the anhydro-N-acetylmuramic acid kinase family.</text>
</comment>
<dbReference type="InterPro" id="IPR005338">
    <property type="entry name" value="Anhydro_N_Ac-Mur_kinase"/>
</dbReference>
<evidence type="ECO:0000256" key="1">
    <source>
        <dbReference type="HAMAP-Rule" id="MF_01270"/>
    </source>
</evidence>
<dbReference type="GO" id="GO:0006040">
    <property type="term" value="P:amino sugar metabolic process"/>
    <property type="evidence" value="ECO:0007669"/>
    <property type="project" value="InterPro"/>
</dbReference>